<dbReference type="Proteomes" id="UP001219518">
    <property type="component" value="Unassembled WGS sequence"/>
</dbReference>
<reference evidence="1" key="1">
    <citation type="submission" date="2021-07" db="EMBL/GenBank/DDBJ databases">
        <authorList>
            <person name="Catto M.A."/>
            <person name="Jacobson A."/>
            <person name="Kennedy G."/>
            <person name="Labadie P."/>
            <person name="Hunt B.G."/>
            <person name="Srinivasan R."/>
        </authorList>
    </citation>
    <scope>NUCLEOTIDE SEQUENCE</scope>
    <source>
        <strain evidence="1">PL_HMW_Pooled</strain>
        <tissue evidence="1">Head</tissue>
    </source>
</reference>
<accession>A0AAE1HYV4</accession>
<dbReference type="EMBL" id="JAHWGI010001401">
    <property type="protein sequence ID" value="KAK3929529.1"/>
    <property type="molecule type" value="Genomic_DNA"/>
</dbReference>
<dbReference type="PANTHER" id="PTHR46601:SF1">
    <property type="entry name" value="ADF-H DOMAIN-CONTAINING PROTEIN"/>
    <property type="match status" value="1"/>
</dbReference>
<dbReference type="AlphaFoldDB" id="A0AAE1HYV4"/>
<dbReference type="PANTHER" id="PTHR46601">
    <property type="entry name" value="ULP_PROTEASE DOMAIN-CONTAINING PROTEIN"/>
    <property type="match status" value="1"/>
</dbReference>
<evidence type="ECO:0000313" key="1">
    <source>
        <dbReference type="EMBL" id="KAK3929529.1"/>
    </source>
</evidence>
<protein>
    <submittedName>
        <fullName evidence="1">Double-stranded RNA-specific adenosine deaminase</fullName>
    </submittedName>
</protein>
<comment type="caution">
    <text evidence="1">The sequence shown here is derived from an EMBL/GenBank/DDBJ whole genome shotgun (WGS) entry which is preliminary data.</text>
</comment>
<proteinExistence type="predicted"/>
<name>A0AAE1HYV4_9NEOP</name>
<reference evidence="1" key="2">
    <citation type="journal article" date="2023" name="BMC Genomics">
        <title>Pest status, molecular evolution, and epigenetic factors derived from the genome assembly of Frankliniella fusca, a thysanopteran phytovirus vector.</title>
        <authorList>
            <person name="Catto M.A."/>
            <person name="Labadie P.E."/>
            <person name="Jacobson A.L."/>
            <person name="Kennedy G.G."/>
            <person name="Srinivasan R."/>
            <person name="Hunt B.G."/>
        </authorList>
    </citation>
    <scope>NUCLEOTIDE SEQUENCE</scope>
    <source>
        <strain evidence="1">PL_HMW_Pooled</strain>
    </source>
</reference>
<evidence type="ECO:0000313" key="2">
    <source>
        <dbReference type="Proteomes" id="UP001219518"/>
    </source>
</evidence>
<sequence>MKNNLKDGEVLTVCDFAENCTFIIQDAVQSYYWKNDQVTIHPFVSYYKDESGEIRSLSFAVISDYMKHHINAVYAFQKEFILFIKSKVNNINKIIYFSDGAAQQYKNKFNALNLAYHKEDFGLDAEWHYFGTSLGKGPCDGLGGTLKRNAYLASLRKELIRNPAEFFEWCQRKMTGVATVYVTTEEVEAASIFLKERFSRAMALPNMRSQHALETICRSQIKAKHYSSSPDYQIVPVERIRIVPTWNEIMEAQYVAVKDKDQWILGEIQFCDESVEEVLVSLYRKINVSTWEENEEEQIRFTCEEILAVVNPVLRNGNYELSKNDVVKVNWQHTVSRGT</sequence>
<gene>
    <name evidence="1" type="ORF">KUF71_003536</name>
</gene>
<organism evidence="1 2">
    <name type="scientific">Frankliniella fusca</name>
    <dbReference type="NCBI Taxonomy" id="407009"/>
    <lineage>
        <taxon>Eukaryota</taxon>
        <taxon>Metazoa</taxon>
        <taxon>Ecdysozoa</taxon>
        <taxon>Arthropoda</taxon>
        <taxon>Hexapoda</taxon>
        <taxon>Insecta</taxon>
        <taxon>Pterygota</taxon>
        <taxon>Neoptera</taxon>
        <taxon>Paraneoptera</taxon>
        <taxon>Thysanoptera</taxon>
        <taxon>Terebrantia</taxon>
        <taxon>Thripoidea</taxon>
        <taxon>Thripidae</taxon>
        <taxon>Frankliniella</taxon>
    </lineage>
</organism>
<keyword evidence="2" id="KW-1185">Reference proteome</keyword>